<dbReference type="Proteomes" id="UP000668403">
    <property type="component" value="Unassembled WGS sequence"/>
</dbReference>
<accession>A0A939TVG9</accession>
<dbReference type="AlphaFoldDB" id="A0A939TVG9"/>
<evidence type="ECO:0000313" key="1">
    <source>
        <dbReference type="EMBL" id="MBO2990795.1"/>
    </source>
</evidence>
<reference evidence="1" key="1">
    <citation type="submission" date="2021-03" db="EMBL/GenBank/DDBJ databases">
        <title>Leucobacter chromiisoli sp. nov., isolated from chromium-containing soil of chemical plant.</title>
        <authorList>
            <person name="Xu Z."/>
        </authorList>
    </citation>
    <scope>NUCLEOTIDE SEQUENCE</scope>
    <source>
        <strain evidence="1">K 70/01</strain>
    </source>
</reference>
<dbReference type="InterPro" id="IPR054202">
    <property type="entry name" value="DUF6907"/>
</dbReference>
<comment type="caution">
    <text evidence="1">The sequence shown here is derived from an EMBL/GenBank/DDBJ whole genome shotgun (WGS) entry which is preliminary data.</text>
</comment>
<organism evidence="1 2">
    <name type="scientific">Leucobacter tardus</name>
    <dbReference type="NCBI Taxonomy" id="501483"/>
    <lineage>
        <taxon>Bacteria</taxon>
        <taxon>Bacillati</taxon>
        <taxon>Actinomycetota</taxon>
        <taxon>Actinomycetes</taxon>
        <taxon>Micrococcales</taxon>
        <taxon>Microbacteriaceae</taxon>
        <taxon>Leucobacter</taxon>
    </lineage>
</organism>
<protein>
    <submittedName>
        <fullName evidence="1">Uncharacterized protein</fullName>
    </submittedName>
</protein>
<dbReference type="Pfam" id="PF21848">
    <property type="entry name" value="DUF6907"/>
    <property type="match status" value="1"/>
</dbReference>
<evidence type="ECO:0000313" key="2">
    <source>
        <dbReference type="Proteomes" id="UP000668403"/>
    </source>
</evidence>
<name>A0A939TVG9_9MICO</name>
<proteinExistence type="predicted"/>
<gene>
    <name evidence="1" type="ORF">J4H85_12395</name>
</gene>
<sequence>METAEWQQQPCPAWCTVEHTDHDHPDDRSHRDDGVPVPIVMRTRTVVDGRMADQTVEASLVTGRWQRDGDRELWWSLGIDGDASLEVTTESLARVIETLQGLLAEAQETL</sequence>
<keyword evidence="2" id="KW-1185">Reference proteome</keyword>
<dbReference type="EMBL" id="JAGFBF010000005">
    <property type="protein sequence ID" value="MBO2990795.1"/>
    <property type="molecule type" value="Genomic_DNA"/>
</dbReference>
<dbReference type="RefSeq" id="WP_208240080.1">
    <property type="nucleotide sequence ID" value="NZ_BAAAQU010000002.1"/>
</dbReference>